<gene>
    <name evidence="2" type="ORF">S01H1_22573</name>
</gene>
<dbReference type="AlphaFoldDB" id="X0T9Y5"/>
<organism evidence="2">
    <name type="scientific">marine sediment metagenome</name>
    <dbReference type="NCBI Taxonomy" id="412755"/>
    <lineage>
        <taxon>unclassified sequences</taxon>
        <taxon>metagenomes</taxon>
        <taxon>ecological metagenomes</taxon>
    </lineage>
</organism>
<comment type="caution">
    <text evidence="2">The sequence shown here is derived from an EMBL/GenBank/DDBJ whole genome shotgun (WGS) entry which is preliminary data.</text>
</comment>
<keyword evidence="1" id="KW-0472">Membrane</keyword>
<proteinExistence type="predicted"/>
<protein>
    <submittedName>
        <fullName evidence="2">Uncharacterized protein</fullName>
    </submittedName>
</protein>
<feature type="transmembrane region" description="Helical" evidence="1">
    <location>
        <begin position="59"/>
        <end position="79"/>
    </location>
</feature>
<sequence>MEVTIYHIIDKSIITTAFMIFVYFLSKEIYRNKSKNKWWLKRWKEKDYIQLKWLLDHKWAYVIFAIFLVIIMILSRLFLF</sequence>
<feature type="transmembrane region" description="Helical" evidence="1">
    <location>
        <begin position="6"/>
        <end position="25"/>
    </location>
</feature>
<keyword evidence="1" id="KW-1133">Transmembrane helix</keyword>
<evidence type="ECO:0000313" key="2">
    <source>
        <dbReference type="EMBL" id="GAF90004.1"/>
    </source>
</evidence>
<evidence type="ECO:0000256" key="1">
    <source>
        <dbReference type="SAM" id="Phobius"/>
    </source>
</evidence>
<keyword evidence="1" id="KW-0812">Transmembrane</keyword>
<dbReference type="EMBL" id="BARS01012772">
    <property type="protein sequence ID" value="GAF90004.1"/>
    <property type="molecule type" value="Genomic_DNA"/>
</dbReference>
<name>X0T9Y5_9ZZZZ</name>
<reference evidence="2" key="1">
    <citation type="journal article" date="2014" name="Front. Microbiol.">
        <title>High frequency of phylogenetically diverse reductive dehalogenase-homologous genes in deep subseafloor sedimentary metagenomes.</title>
        <authorList>
            <person name="Kawai M."/>
            <person name="Futagami T."/>
            <person name="Toyoda A."/>
            <person name="Takaki Y."/>
            <person name="Nishi S."/>
            <person name="Hori S."/>
            <person name="Arai W."/>
            <person name="Tsubouchi T."/>
            <person name="Morono Y."/>
            <person name="Uchiyama I."/>
            <person name="Ito T."/>
            <person name="Fujiyama A."/>
            <person name="Inagaki F."/>
            <person name="Takami H."/>
        </authorList>
    </citation>
    <scope>NUCLEOTIDE SEQUENCE</scope>
    <source>
        <strain evidence="2">Expedition CK06-06</strain>
    </source>
</reference>
<accession>X0T9Y5</accession>